<evidence type="ECO:0000313" key="1">
    <source>
        <dbReference type="EMBL" id="MFD0921418.1"/>
    </source>
</evidence>
<gene>
    <name evidence="1" type="ORF">ACFQ16_16865</name>
</gene>
<reference evidence="2" key="1">
    <citation type="journal article" date="2019" name="Int. J. Syst. Evol. Microbiol.">
        <title>The Global Catalogue of Microorganisms (GCM) 10K type strain sequencing project: providing services to taxonomists for standard genome sequencing and annotation.</title>
        <authorList>
            <consortium name="The Broad Institute Genomics Platform"/>
            <consortium name="The Broad Institute Genome Sequencing Center for Infectious Disease"/>
            <person name="Wu L."/>
            <person name="Ma J."/>
        </authorList>
    </citation>
    <scope>NUCLEOTIDE SEQUENCE [LARGE SCALE GENOMIC DNA]</scope>
    <source>
        <strain evidence="2">CCUG 56401</strain>
    </source>
</reference>
<proteinExistence type="predicted"/>
<dbReference type="Proteomes" id="UP001597018">
    <property type="component" value="Unassembled WGS sequence"/>
</dbReference>
<keyword evidence="2" id="KW-1185">Reference proteome</keyword>
<name>A0ABW3FUP9_9PSEU</name>
<organism evidence="1 2">
    <name type="scientific">Saccharopolyspora rosea</name>
    <dbReference type="NCBI Taxonomy" id="524884"/>
    <lineage>
        <taxon>Bacteria</taxon>
        <taxon>Bacillati</taxon>
        <taxon>Actinomycetota</taxon>
        <taxon>Actinomycetes</taxon>
        <taxon>Pseudonocardiales</taxon>
        <taxon>Pseudonocardiaceae</taxon>
        <taxon>Saccharopolyspora</taxon>
    </lineage>
</organism>
<dbReference type="EMBL" id="JBHTIW010000012">
    <property type="protein sequence ID" value="MFD0921418.1"/>
    <property type="molecule type" value="Genomic_DNA"/>
</dbReference>
<sequence length="42" mass="4409">MPKIVDAIPGAVSQILADTGVPAIDHRPQLFAHTVGRFLAGQ</sequence>
<protein>
    <submittedName>
        <fullName evidence="1">Uncharacterized protein</fullName>
    </submittedName>
</protein>
<evidence type="ECO:0000313" key="2">
    <source>
        <dbReference type="Proteomes" id="UP001597018"/>
    </source>
</evidence>
<dbReference type="RefSeq" id="WP_345601014.1">
    <property type="nucleotide sequence ID" value="NZ_BAABLT010000024.1"/>
</dbReference>
<accession>A0ABW3FUP9</accession>
<comment type="caution">
    <text evidence="1">The sequence shown here is derived from an EMBL/GenBank/DDBJ whole genome shotgun (WGS) entry which is preliminary data.</text>
</comment>